<keyword evidence="7" id="KW-0482">Metalloprotease</keyword>
<dbReference type="NCBIfam" id="NF038128">
    <property type="entry name" value="choice_anch_J"/>
    <property type="match status" value="3"/>
</dbReference>
<evidence type="ECO:0000259" key="11">
    <source>
        <dbReference type="Pfam" id="PF18962"/>
    </source>
</evidence>
<name>A0A4R4E8P1_9BACT</name>
<dbReference type="GO" id="GO:0046872">
    <property type="term" value="F:metal ion binding"/>
    <property type="evidence" value="ECO:0007669"/>
    <property type="project" value="UniProtKB-KW"/>
</dbReference>
<dbReference type="Pfam" id="PF18962">
    <property type="entry name" value="Por_Secre_tail"/>
    <property type="match status" value="1"/>
</dbReference>
<comment type="similarity">
    <text evidence="1">Belongs to the peptidase M43B family.</text>
</comment>
<dbReference type="InterPro" id="IPR026444">
    <property type="entry name" value="Secre_tail"/>
</dbReference>
<dbReference type="InterPro" id="IPR013783">
    <property type="entry name" value="Ig-like_fold"/>
</dbReference>
<dbReference type="InterPro" id="IPR024079">
    <property type="entry name" value="MetalloPept_cat_dom_sf"/>
</dbReference>
<evidence type="ECO:0000256" key="4">
    <source>
        <dbReference type="ARBA" id="ARBA00022729"/>
    </source>
</evidence>
<protein>
    <submittedName>
        <fullName evidence="12">T9SS type A sorting domain-containing protein</fullName>
    </submittedName>
</protein>
<dbReference type="GO" id="GO:0006508">
    <property type="term" value="P:proteolysis"/>
    <property type="evidence" value="ECO:0007669"/>
    <property type="project" value="UniProtKB-KW"/>
</dbReference>
<dbReference type="SUPFAM" id="SSF55486">
    <property type="entry name" value="Metalloproteases ('zincins'), catalytic domain"/>
    <property type="match status" value="1"/>
</dbReference>
<dbReference type="RefSeq" id="WP_131850767.1">
    <property type="nucleotide sequence ID" value="NZ_SKFH01000003.1"/>
</dbReference>
<sequence length="1310" mass="138390">MEAIEERLHADPAFRAEWERNQRAGVAPGTARTNATLRTTTLTGPVTIPVVVHVVLPDPNQITEAQVDYFLDRLNLDFSGLNPDSANAGTAFMPLRGHSLIRFTRARRTPSGQLTNGLERRVGSVQIGTTTYQAIKHASAGGLDPWDVTKYYNLWVGIGAGGLLGIAPNIGPGNATETTGSSIGIDGVCVDYRGFSNGCFSFPEFNLARTAVHEIGHNFGLYHSFTGCAAGADFAQITPNFADASLYGAAADDTPGQSTATSGCLTGIVASNCAGVPNPPGKMYQNYMDYTDDRCYSMFTIGQVRRMHAVLELMRPGYLTTDGATPPAGTLALDVTPTALIAPGGSEFNNTTCASTTYPTPTCAGAVVPRVMVTNAGTSTITSVTVTVSNNGGAPVSTTVTGLNILTGYGASVALPSINLVTGTNTLVFTVSNPNGSADQNAANNTFTTSVVINGGSAPPLTENFVSTTFPPANWTIFNPNGNFTWQRSATGNGNAGSMFFDNFNNSAGGQIDELRSMPVSVAPTDQISVAFDVAYRPYSLTTNPDTFAVLVSNDCGVNWTEIYKKWGVNLATVAGTITATGYVPTGAADWRRENITLSPALLNGGNIQVAFRSRGRFGQNVYVDNINVSKVVARDLALTTLVAPGTQSCGRTITPQITVRNNGVETVTAFNVNYSIDGGTLTTQTITAPLAAGASTTLTFATPTTVGSTGNHTIAAYTSDPITAGGIGDLTPANDTVRRTFNIINLAATPLVEGFEGASFPPPGWTISNPNGDMTWEARSPGRNSLKSMFIDNWNNTDGRLDEIRLPALNIAGADSVAISFDVAYKAYTGSPDTLGVYASADCGNSFTAVYKKQGTTLATAGTATTEYTAPASGDWRRERTLISSPAQLASGNMILYFRNTSRFGNNLFVDNVNVEPYFGRDLSIVSALPAFTICEPATTPSVVVRNEGTQTITSFKVAYSINNGTPLVQTVNTNLAPSSTMTVTLAGATFPAAATTPFKVWVADPVSASGTGDARRSNDTLNRTVTVASKVNAPLVENFSASSATSFPPSGWTVVNSDNATTWTWSVAGNGNAGSALLNSFNYTGTGHEDGLVTPVVQYSGADSVTLAFDVAAGSRLYPGSTVQSLDTLEVLATADCGATYQSVYKKWGQELQTVLENAAANFPQGTGFAPNATQWRSERVDVSGFTTQPQVQFLFRARSNNGNNIYIDNVNVSARTLPANLKANGYVITPNPTSGNTFRIWHLRQPTTLRYVNVYDAKGALVWTKSYSKNAENVITVDLSGKPAGVYMVSLGYDDDYRNVTERVIKQ</sequence>
<evidence type="ECO:0000259" key="9">
    <source>
        <dbReference type="Pfam" id="PF05572"/>
    </source>
</evidence>
<evidence type="ECO:0000313" key="13">
    <source>
        <dbReference type="Proteomes" id="UP000295164"/>
    </source>
</evidence>
<dbReference type="OrthoDB" id="6278496at2"/>
<dbReference type="PANTHER" id="PTHR47466">
    <property type="match status" value="1"/>
</dbReference>
<organism evidence="12 13">
    <name type="scientific">Flaviaesturariibacter aridisoli</name>
    <dbReference type="NCBI Taxonomy" id="2545761"/>
    <lineage>
        <taxon>Bacteria</taxon>
        <taxon>Pseudomonadati</taxon>
        <taxon>Bacteroidota</taxon>
        <taxon>Chitinophagia</taxon>
        <taxon>Chitinophagales</taxon>
        <taxon>Chitinophagaceae</taxon>
        <taxon>Flaviaestuariibacter</taxon>
    </lineage>
</organism>
<dbReference type="PANTHER" id="PTHR47466:SF1">
    <property type="entry name" value="METALLOPROTEASE MEP1 (AFU_ORTHOLOGUE AFUA_1G07730)-RELATED"/>
    <property type="match status" value="1"/>
</dbReference>
<comment type="caution">
    <text evidence="12">The sequence shown here is derived from an EMBL/GenBank/DDBJ whole genome shotgun (WGS) entry which is preliminary data.</text>
</comment>
<dbReference type="Pfam" id="PF07705">
    <property type="entry name" value="CARDB"/>
    <property type="match status" value="1"/>
</dbReference>
<proteinExistence type="inferred from homology"/>
<keyword evidence="3" id="KW-0479">Metal-binding</keyword>
<evidence type="ECO:0000313" key="12">
    <source>
        <dbReference type="EMBL" id="TCZ74168.1"/>
    </source>
</evidence>
<dbReference type="GO" id="GO:0008237">
    <property type="term" value="F:metallopeptidase activity"/>
    <property type="evidence" value="ECO:0007669"/>
    <property type="project" value="UniProtKB-KW"/>
</dbReference>
<dbReference type="Proteomes" id="UP000295164">
    <property type="component" value="Unassembled WGS sequence"/>
</dbReference>
<evidence type="ECO:0000256" key="7">
    <source>
        <dbReference type="ARBA" id="ARBA00023049"/>
    </source>
</evidence>
<evidence type="ECO:0000256" key="5">
    <source>
        <dbReference type="ARBA" id="ARBA00022801"/>
    </source>
</evidence>
<dbReference type="Gene3D" id="2.60.120.260">
    <property type="entry name" value="Galactose-binding domain-like"/>
    <property type="match status" value="2"/>
</dbReference>
<dbReference type="NCBIfam" id="TIGR04183">
    <property type="entry name" value="Por_Secre_tail"/>
    <property type="match status" value="1"/>
</dbReference>
<feature type="domain" description="CARDB" evidence="10">
    <location>
        <begin position="636"/>
        <end position="718"/>
    </location>
</feature>
<evidence type="ECO:0000256" key="8">
    <source>
        <dbReference type="ARBA" id="ARBA00023157"/>
    </source>
</evidence>
<dbReference type="Pfam" id="PF05572">
    <property type="entry name" value="Peptidase_M43"/>
    <property type="match status" value="1"/>
</dbReference>
<evidence type="ECO:0000256" key="2">
    <source>
        <dbReference type="ARBA" id="ARBA00022670"/>
    </source>
</evidence>
<feature type="domain" description="Secretion system C-terminal sorting" evidence="11">
    <location>
        <begin position="1233"/>
        <end position="1297"/>
    </location>
</feature>
<keyword evidence="13" id="KW-1185">Reference proteome</keyword>
<dbReference type="Gene3D" id="3.40.390.10">
    <property type="entry name" value="Collagenase (Catalytic Domain)"/>
    <property type="match status" value="1"/>
</dbReference>
<evidence type="ECO:0000256" key="1">
    <source>
        <dbReference type="ARBA" id="ARBA00008721"/>
    </source>
</evidence>
<keyword evidence="6" id="KW-0862">Zinc</keyword>
<feature type="domain" description="Peptidase M43 pregnancy-associated plasma-A" evidence="9">
    <location>
        <begin position="146"/>
        <end position="312"/>
    </location>
</feature>
<reference evidence="12 13" key="1">
    <citation type="submission" date="2019-03" db="EMBL/GenBank/DDBJ databases">
        <authorList>
            <person name="Kim M.K.M."/>
        </authorList>
    </citation>
    <scope>NUCLEOTIDE SEQUENCE [LARGE SCALE GENOMIC DNA]</scope>
    <source>
        <strain evidence="12 13">17J68-15</strain>
    </source>
</reference>
<accession>A0A4R4E8P1</accession>
<keyword evidence="4" id="KW-0732">Signal</keyword>
<keyword evidence="8" id="KW-1015">Disulfide bond</keyword>
<dbReference type="Gene3D" id="2.60.40.10">
    <property type="entry name" value="Immunoglobulins"/>
    <property type="match status" value="2"/>
</dbReference>
<keyword evidence="2" id="KW-0645">Protease</keyword>
<dbReference type="InterPro" id="IPR008754">
    <property type="entry name" value="Peptidase_M43"/>
</dbReference>
<gene>
    <name evidence="12" type="ORF">E0486_03585</name>
</gene>
<dbReference type="EMBL" id="SKFH01000003">
    <property type="protein sequence ID" value="TCZ74168.1"/>
    <property type="molecule type" value="Genomic_DNA"/>
</dbReference>
<keyword evidence="5" id="KW-0378">Hydrolase</keyword>
<evidence type="ECO:0000256" key="3">
    <source>
        <dbReference type="ARBA" id="ARBA00022723"/>
    </source>
</evidence>
<evidence type="ECO:0000256" key="6">
    <source>
        <dbReference type="ARBA" id="ARBA00022833"/>
    </source>
</evidence>
<evidence type="ECO:0000259" key="10">
    <source>
        <dbReference type="Pfam" id="PF07705"/>
    </source>
</evidence>
<dbReference type="InterPro" id="IPR011635">
    <property type="entry name" value="CARDB"/>
</dbReference>